<evidence type="ECO:0000259" key="3">
    <source>
        <dbReference type="PROSITE" id="PS50837"/>
    </source>
</evidence>
<evidence type="ECO:0000256" key="1">
    <source>
        <dbReference type="ARBA" id="ARBA00022741"/>
    </source>
</evidence>
<dbReference type="InterPro" id="IPR032675">
    <property type="entry name" value="LRR_dom_sf"/>
</dbReference>
<keyword evidence="1" id="KW-0547">Nucleotide-binding</keyword>
<dbReference type="Proteomes" id="UP000828390">
    <property type="component" value="Unassembled WGS sequence"/>
</dbReference>
<dbReference type="InterPro" id="IPR007111">
    <property type="entry name" value="NACHT_NTPase"/>
</dbReference>
<keyword evidence="5" id="KW-1185">Reference proteome</keyword>
<dbReference type="SUPFAM" id="SSF52047">
    <property type="entry name" value="RNI-like"/>
    <property type="match status" value="2"/>
</dbReference>
<feature type="domain" description="NACHT" evidence="3">
    <location>
        <begin position="408"/>
        <end position="517"/>
    </location>
</feature>
<dbReference type="Pfam" id="PF05729">
    <property type="entry name" value="NACHT"/>
    <property type="match status" value="1"/>
</dbReference>
<organism evidence="4 5">
    <name type="scientific">Dreissena polymorpha</name>
    <name type="common">Zebra mussel</name>
    <name type="synonym">Mytilus polymorpha</name>
    <dbReference type="NCBI Taxonomy" id="45954"/>
    <lineage>
        <taxon>Eukaryota</taxon>
        <taxon>Metazoa</taxon>
        <taxon>Spiralia</taxon>
        <taxon>Lophotrochozoa</taxon>
        <taxon>Mollusca</taxon>
        <taxon>Bivalvia</taxon>
        <taxon>Autobranchia</taxon>
        <taxon>Heteroconchia</taxon>
        <taxon>Euheterodonta</taxon>
        <taxon>Imparidentia</taxon>
        <taxon>Neoheterodontei</taxon>
        <taxon>Myida</taxon>
        <taxon>Dreissenoidea</taxon>
        <taxon>Dreissenidae</taxon>
        <taxon>Dreissena</taxon>
    </lineage>
</organism>
<dbReference type="InterPro" id="IPR027417">
    <property type="entry name" value="P-loop_NTPase"/>
</dbReference>
<comment type="caution">
    <text evidence="4">The sequence shown here is derived from an EMBL/GenBank/DDBJ whole genome shotgun (WGS) entry which is preliminary data.</text>
</comment>
<dbReference type="EMBL" id="JAIWYP010000009">
    <property type="protein sequence ID" value="KAH3770557.1"/>
    <property type="molecule type" value="Genomic_DNA"/>
</dbReference>
<name>A0A9D4IFI3_DREPO</name>
<reference evidence="4" key="2">
    <citation type="submission" date="2020-11" db="EMBL/GenBank/DDBJ databases">
        <authorList>
            <person name="McCartney M.A."/>
            <person name="Auch B."/>
            <person name="Kono T."/>
            <person name="Mallez S."/>
            <person name="Becker A."/>
            <person name="Gohl D.M."/>
            <person name="Silverstein K.A.T."/>
            <person name="Koren S."/>
            <person name="Bechman K.B."/>
            <person name="Herman A."/>
            <person name="Abrahante J.E."/>
            <person name="Garbe J."/>
        </authorList>
    </citation>
    <scope>NUCLEOTIDE SEQUENCE</scope>
    <source>
        <strain evidence="4">Duluth1</strain>
        <tissue evidence="4">Whole animal</tissue>
    </source>
</reference>
<dbReference type="PANTHER" id="PTHR46312:SF2">
    <property type="entry name" value="NUCLEOTIDE-BINDING OLIGOMERIZATION DOMAIN-CONTAINING PROTEIN 2-LIKE"/>
    <property type="match status" value="1"/>
</dbReference>
<gene>
    <name evidence="4" type="ORF">DPMN_171844</name>
</gene>
<evidence type="ECO:0000256" key="2">
    <source>
        <dbReference type="ARBA" id="ARBA00022840"/>
    </source>
</evidence>
<dbReference type="InterPro" id="IPR027897">
    <property type="entry name" value="DUF4559"/>
</dbReference>
<proteinExistence type="predicted"/>
<evidence type="ECO:0000313" key="4">
    <source>
        <dbReference type="EMBL" id="KAH3770557.1"/>
    </source>
</evidence>
<keyword evidence="2" id="KW-0067">ATP-binding</keyword>
<dbReference type="Gene3D" id="3.80.10.10">
    <property type="entry name" value="Ribonuclease Inhibitor"/>
    <property type="match status" value="2"/>
</dbReference>
<dbReference type="PANTHER" id="PTHR46312">
    <property type="entry name" value="NACHT DOMAIN-CONTAINING PROTEIN"/>
    <property type="match status" value="1"/>
</dbReference>
<dbReference type="GO" id="GO:0005524">
    <property type="term" value="F:ATP binding"/>
    <property type="evidence" value="ECO:0007669"/>
    <property type="project" value="UniProtKB-KW"/>
</dbReference>
<evidence type="ECO:0000313" key="5">
    <source>
        <dbReference type="Proteomes" id="UP000828390"/>
    </source>
</evidence>
<reference evidence="4" key="1">
    <citation type="journal article" date="2019" name="bioRxiv">
        <title>The Genome of the Zebra Mussel, Dreissena polymorpha: A Resource for Invasive Species Research.</title>
        <authorList>
            <person name="McCartney M.A."/>
            <person name="Auch B."/>
            <person name="Kono T."/>
            <person name="Mallez S."/>
            <person name="Zhang Y."/>
            <person name="Obille A."/>
            <person name="Becker A."/>
            <person name="Abrahante J.E."/>
            <person name="Garbe J."/>
            <person name="Badalamenti J.P."/>
            <person name="Herman A."/>
            <person name="Mangelson H."/>
            <person name="Liachko I."/>
            <person name="Sullivan S."/>
            <person name="Sone E.D."/>
            <person name="Koren S."/>
            <person name="Silverstein K.A.T."/>
            <person name="Beckman K.B."/>
            <person name="Gohl D.M."/>
        </authorList>
    </citation>
    <scope>NUCLEOTIDE SEQUENCE</scope>
    <source>
        <strain evidence="4">Duluth1</strain>
        <tissue evidence="4">Whole animal</tissue>
    </source>
</reference>
<dbReference type="OrthoDB" id="6118599at2759"/>
<accession>A0A9D4IFI3</accession>
<dbReference type="Pfam" id="PF15112">
    <property type="entry name" value="DUF4559"/>
    <property type="match status" value="1"/>
</dbReference>
<dbReference type="SUPFAM" id="SSF52540">
    <property type="entry name" value="P-loop containing nucleoside triphosphate hydrolases"/>
    <property type="match status" value="1"/>
</dbReference>
<protein>
    <recommendedName>
        <fullName evidence="3">NACHT domain-containing protein</fullName>
    </recommendedName>
</protein>
<dbReference type="PROSITE" id="PS50837">
    <property type="entry name" value="NACHT"/>
    <property type="match status" value="1"/>
</dbReference>
<dbReference type="Gene3D" id="3.40.50.300">
    <property type="entry name" value="P-loop containing nucleotide triphosphate hydrolases"/>
    <property type="match status" value="1"/>
</dbReference>
<sequence>MASRLSAVFTEAERTNWLKAWMAVDIAKSGLEQFVDNEAKTLHTNIYNTIWSSSQGAATCIGCHTANLLKCPTQGVCKKRGAHGICPSMHYNAAKQPRPCPANVCTKVHDEIVNQHAYSNPSWTNTSAQQWAKHPWEIAKAYFPPDGYVGKTSVQDTDFNGIISFMMNCNQIHNKFSFTIAIGKCKPPCLLTKARDIGRTVRHSPQCKVTDLDLQEIFTTLTSLLSDQTYLAHDVTAQEAVRKLAELEKDTLKITTEEMIHLLEAAQDTLNKVEHIADKADKALDEMKMHLEQCKKGLNAHTDRCKQKLDEHTAKCTNALDEHVSKTVDSTYEQSCKELIEGMKKLYNDKLYYVTVSPFDDSSGEKLRDVYMPPKILEMCKEIKTFKKTEKQVNTYKGVFLTDNTVNPRIFIQGEAGSGKTTFLAKLALDWCEGVHGSSASDNSKIIFADFDALQRYEYVFHITLRNSKNQCDVYTMIKEQIIDRIYSAKDREKAYELVSEIMKHQRCLVLLDGLDEWTGPEDLPTLVVVHNKCVMLITTRPWKLAEGKVKHSDIHALLQLEGINKPFELSKIILSRLVDKEELEIKYTAFTLYVKKQKLEELLSSPMMLSAIVCAYADGIEIKGSKCEVYILLVESLFKKANSCTRTFQQPPFSFFKGTEYIQPNLEPLNRLAEMAFHLLFVNDKENSIMFRITELEKFKIYEYKDFALKSGILSAQQTASALRSSSSFMFIHLSIQEFLAAYHIASNANLIDGSISIYLNRHPKAYLDISQVFIFLCGLDVSCAEKLSSMMDERDALYTYYRSSSHERLNEIILAGLREANANGYSNIALKLSHFNFDNNNIIDLHKIWKNNAANAIVLKVDIDDRKLLENPRISPGNDECASQITFDLHSCLELARLELSGRCILGKDSASVGTLEFPVCIILNIADPTQCTELPPVLPSIEYIELTSVTCSCTWLRSLLSMMLTQNCNMDCYLHECHLTACGEGEVNTSYTTGHIWLYVRQNKSISVSLNDDTGLWEILHGLSIKSLSLDEFDNSGCRVNHEKSFSQTIASLSKLETLDIKMDELTPCVWEALRGLNIKSLTLSSRKWGELHAESLTQSQSSLKRLGTLGIGVDEDSPGLWKALHGMNIKSLNLGGWEGEGLRINHSQSLSQSLSSLMRLQKLDIHVAEDSTGLWEAFYGLNINKLRVFCKGRVKYKESLYHLLQSLTRLETLSIDADEACPGLWEALKGLSVKSLTIKGSHKDFELNHTKSLSQSLSSLTQLETLDMKVYKHSTGLLEAIHTLNIKTLSLTLCWIQWTDLRTESLSKSLSSLTQLETLDVSVYADSSCPWKALHGLHIKSLRLSLSHDGDCKDLQAESLYQSLASLTQLETLSIELHPDSCGLWRGIHCLNIKRLSLKSKGWGGLHKELMSLSLSSLTQLDTLCIEMQCDNPGLWEAVHGLNIKHLSLSGLWIHTGIDVTHTVTLSKTLSSLTQLETLSIDVEHESPGLWEALHGLNIKSLSLNGVFEGSGIDVKHAKTFSQSLSSLTQLETLTLHVHTYIALQVPQSLKYLNIYYDTMLPSELRELVDSLATCTHTIESKLEFGCASSIDPPERIPVQEYIPFQQELAARKNVAMKRFRIYELPDSAGYAMSVRDIGDVDDAASDFLEDDVYKTFAKYIEYYMINRISILIEISPGSIS</sequence>